<dbReference type="SUPFAM" id="SSF56112">
    <property type="entry name" value="Protein kinase-like (PK-like)"/>
    <property type="match status" value="1"/>
</dbReference>
<dbReference type="Proteomes" id="UP001530377">
    <property type="component" value="Unassembled WGS sequence"/>
</dbReference>
<dbReference type="InterPro" id="IPR002575">
    <property type="entry name" value="Aminoglycoside_PTrfase"/>
</dbReference>
<dbReference type="InterPro" id="IPR051678">
    <property type="entry name" value="AGP_Transferase"/>
</dbReference>
<dbReference type="EMBL" id="JALLPB020000083">
    <property type="protein sequence ID" value="KAL3821821.1"/>
    <property type="molecule type" value="Genomic_DNA"/>
</dbReference>
<keyword evidence="3" id="KW-1185">Reference proteome</keyword>
<name>A0ABD3SBL0_9STRA</name>
<evidence type="ECO:0000313" key="2">
    <source>
        <dbReference type="EMBL" id="KAL3821821.1"/>
    </source>
</evidence>
<evidence type="ECO:0000259" key="1">
    <source>
        <dbReference type="Pfam" id="PF01636"/>
    </source>
</evidence>
<dbReference type="AlphaFoldDB" id="A0ABD3SBL0"/>
<organism evidence="2 3">
    <name type="scientific">Cyclostephanos tholiformis</name>
    <dbReference type="NCBI Taxonomy" id="382380"/>
    <lineage>
        <taxon>Eukaryota</taxon>
        <taxon>Sar</taxon>
        <taxon>Stramenopiles</taxon>
        <taxon>Ochrophyta</taxon>
        <taxon>Bacillariophyta</taxon>
        <taxon>Coscinodiscophyceae</taxon>
        <taxon>Thalassiosirophycidae</taxon>
        <taxon>Stephanodiscales</taxon>
        <taxon>Stephanodiscaceae</taxon>
        <taxon>Cyclostephanos</taxon>
    </lineage>
</organism>
<proteinExistence type="predicted"/>
<evidence type="ECO:0000313" key="3">
    <source>
        <dbReference type="Proteomes" id="UP001530377"/>
    </source>
</evidence>
<dbReference type="PANTHER" id="PTHR21310">
    <property type="entry name" value="AMINOGLYCOSIDE PHOSPHOTRANSFERASE-RELATED-RELATED"/>
    <property type="match status" value="1"/>
</dbReference>
<comment type="caution">
    <text evidence="2">The sequence shown here is derived from an EMBL/GenBank/DDBJ whole genome shotgun (WGS) entry which is preliminary data.</text>
</comment>
<sequence length="613" mass="70974">MMNQTTPNEERGRALVTLELSSAKEMYSAQQHIRVIVVSRIRFRRHFDVCDGASGGDNNYGHRGYPTCDDARHRLLSFPIRWTCRAEAATHRLGTMGHRLPDAFVRIVAALRRGRNRLVLRQWRRGACWWNLNTNRYDDIESECRGPTFRGIPCHNVHGRGEKSTAIHASCAEVAGYRLARLALSYNHEFEASLLTTLSRNNSASVDFDNDNNQGEEQQNMNEFWLHNSTRKNVRIYIPEVIYFSHDDASERDSTPWALMSYFDNDASNEVEIPPRPLEIETDDGGPCEDIIHFDDMHPLTNSATMLPCYHFPSTMVKTRREFGYDEPHPRHGRVRTDECLNYAMMILRDVVIPIQSFFFSLRPNAIYHKRVMESLRFLGCFDSNTKRANQKPKPFQYHDMIAVYHHALNRLSKANMGSNDTAKDDGRIDFVLRMLDKCLNALSCEWIETGGRPPPLPPVLCHMDLQPQNLAFKRECDHIIRNCCVASVMDWEEACYADPRFEILLICRKVLANREQAETLWRAYSIFVHQFSRSLSLKSTAEVHWTIGDIEPWLKLETVHSLCTLSLQAMDLLGVGRSPWETKQDLWGKIERERLRLVQMGWLFCDFSETLQ</sequence>
<dbReference type="PANTHER" id="PTHR21310:SF40">
    <property type="entry name" value="AMINOGLYCOSIDE PHOSPHOTRANSFERASE DOMAIN-CONTAINING PROTEIN-RELATED"/>
    <property type="match status" value="1"/>
</dbReference>
<dbReference type="Pfam" id="PF01636">
    <property type="entry name" value="APH"/>
    <property type="match status" value="1"/>
</dbReference>
<gene>
    <name evidence="2" type="ORF">ACHAXA_003323</name>
</gene>
<accession>A0ABD3SBL0</accession>
<feature type="domain" description="Aminoglycoside phosphotransferase" evidence="1">
    <location>
        <begin position="426"/>
        <end position="529"/>
    </location>
</feature>
<dbReference type="Gene3D" id="3.90.1200.10">
    <property type="match status" value="1"/>
</dbReference>
<dbReference type="InterPro" id="IPR011009">
    <property type="entry name" value="Kinase-like_dom_sf"/>
</dbReference>
<protein>
    <recommendedName>
        <fullName evidence="1">Aminoglycoside phosphotransferase domain-containing protein</fullName>
    </recommendedName>
</protein>
<reference evidence="2 3" key="1">
    <citation type="submission" date="2024-10" db="EMBL/GenBank/DDBJ databases">
        <title>Updated reference genomes for cyclostephanoid diatoms.</title>
        <authorList>
            <person name="Roberts W.R."/>
            <person name="Alverson A.J."/>
        </authorList>
    </citation>
    <scope>NUCLEOTIDE SEQUENCE [LARGE SCALE GENOMIC DNA]</scope>
    <source>
        <strain evidence="2 3">AJA228-03</strain>
    </source>
</reference>